<gene>
    <name evidence="1" type="ORF">STAS_32987</name>
</gene>
<accession>A0A5A7REP9</accession>
<name>A0A5A7REP9_STRAF</name>
<reference evidence="2" key="1">
    <citation type="journal article" date="2019" name="Curr. Biol.">
        <title>Genome Sequence of Striga asiatica Provides Insight into the Evolution of Plant Parasitism.</title>
        <authorList>
            <person name="Yoshida S."/>
            <person name="Kim S."/>
            <person name="Wafula E.K."/>
            <person name="Tanskanen J."/>
            <person name="Kim Y.M."/>
            <person name="Honaas L."/>
            <person name="Yang Z."/>
            <person name="Spallek T."/>
            <person name="Conn C.E."/>
            <person name="Ichihashi Y."/>
            <person name="Cheong K."/>
            <person name="Cui S."/>
            <person name="Der J.P."/>
            <person name="Gundlach H."/>
            <person name="Jiao Y."/>
            <person name="Hori C."/>
            <person name="Ishida J.K."/>
            <person name="Kasahara H."/>
            <person name="Kiba T."/>
            <person name="Kim M.S."/>
            <person name="Koo N."/>
            <person name="Laohavisit A."/>
            <person name="Lee Y.H."/>
            <person name="Lumba S."/>
            <person name="McCourt P."/>
            <person name="Mortimer J.C."/>
            <person name="Mutuku J.M."/>
            <person name="Nomura T."/>
            <person name="Sasaki-Sekimoto Y."/>
            <person name="Seto Y."/>
            <person name="Wang Y."/>
            <person name="Wakatake T."/>
            <person name="Sakakibara H."/>
            <person name="Demura T."/>
            <person name="Yamaguchi S."/>
            <person name="Yoneyama K."/>
            <person name="Manabe R.I."/>
            <person name="Nelson D.C."/>
            <person name="Schulman A.H."/>
            <person name="Timko M.P."/>
            <person name="dePamphilis C.W."/>
            <person name="Choi D."/>
            <person name="Shirasu K."/>
        </authorList>
    </citation>
    <scope>NUCLEOTIDE SEQUENCE [LARGE SCALE GENOMIC DNA]</scope>
    <source>
        <strain evidence="2">cv. UVA1</strain>
    </source>
</reference>
<dbReference type="Proteomes" id="UP000325081">
    <property type="component" value="Unassembled WGS sequence"/>
</dbReference>
<proteinExistence type="predicted"/>
<keyword evidence="2" id="KW-1185">Reference proteome</keyword>
<comment type="caution">
    <text evidence="1">The sequence shown here is derived from an EMBL/GenBank/DDBJ whole genome shotgun (WGS) entry which is preliminary data.</text>
</comment>
<evidence type="ECO:0000313" key="2">
    <source>
        <dbReference type="Proteomes" id="UP000325081"/>
    </source>
</evidence>
<dbReference type="AlphaFoldDB" id="A0A5A7REP9"/>
<sequence length="108" mass="12361">MKKPLMKHLMILILELIKRRKTLIPIHENIRILHLHLNDNHAANIPATTSDSDVKCWEKLLYLESIKSNPTKTLYINPNFNSTPISTITQCLSLMGINLAATCRILDM</sequence>
<dbReference type="EMBL" id="BKCP01011649">
    <property type="protein sequence ID" value="GER55334.1"/>
    <property type="molecule type" value="Genomic_DNA"/>
</dbReference>
<organism evidence="1 2">
    <name type="scientific">Striga asiatica</name>
    <name type="common">Asiatic witchweed</name>
    <name type="synonym">Buchnera asiatica</name>
    <dbReference type="NCBI Taxonomy" id="4170"/>
    <lineage>
        <taxon>Eukaryota</taxon>
        <taxon>Viridiplantae</taxon>
        <taxon>Streptophyta</taxon>
        <taxon>Embryophyta</taxon>
        <taxon>Tracheophyta</taxon>
        <taxon>Spermatophyta</taxon>
        <taxon>Magnoliopsida</taxon>
        <taxon>eudicotyledons</taxon>
        <taxon>Gunneridae</taxon>
        <taxon>Pentapetalae</taxon>
        <taxon>asterids</taxon>
        <taxon>lamiids</taxon>
        <taxon>Lamiales</taxon>
        <taxon>Orobanchaceae</taxon>
        <taxon>Buchnereae</taxon>
        <taxon>Striga</taxon>
    </lineage>
</organism>
<dbReference type="OrthoDB" id="1742249at2759"/>
<protein>
    <submittedName>
        <fullName evidence="1">Mitochondrial transcription termination factorfamily protein</fullName>
    </submittedName>
</protein>
<evidence type="ECO:0000313" key="1">
    <source>
        <dbReference type="EMBL" id="GER55334.1"/>
    </source>
</evidence>